<evidence type="ECO:0000256" key="6">
    <source>
        <dbReference type="ARBA" id="ARBA00022989"/>
    </source>
</evidence>
<feature type="transmembrane region" description="Helical" evidence="8">
    <location>
        <begin position="40"/>
        <end position="58"/>
    </location>
</feature>
<feature type="transmembrane region" description="Helical" evidence="8">
    <location>
        <begin position="176"/>
        <end position="194"/>
    </location>
</feature>
<dbReference type="InterPro" id="IPR004626">
    <property type="entry name" value="RarD"/>
</dbReference>
<dbReference type="Proteomes" id="UP000774958">
    <property type="component" value="Unassembled WGS sequence"/>
</dbReference>
<dbReference type="Pfam" id="PF00892">
    <property type="entry name" value="EamA"/>
    <property type="match status" value="2"/>
</dbReference>
<dbReference type="InterPro" id="IPR000620">
    <property type="entry name" value="EamA_dom"/>
</dbReference>
<evidence type="ECO:0000259" key="9">
    <source>
        <dbReference type="Pfam" id="PF00892"/>
    </source>
</evidence>
<accession>A0ABS7V856</accession>
<evidence type="ECO:0000256" key="2">
    <source>
        <dbReference type="ARBA" id="ARBA00007362"/>
    </source>
</evidence>
<keyword evidence="4" id="KW-1003">Cell membrane</keyword>
<keyword evidence="7 8" id="KW-0472">Membrane</keyword>
<feature type="transmembrane region" description="Helical" evidence="8">
    <location>
        <begin position="95"/>
        <end position="118"/>
    </location>
</feature>
<feature type="transmembrane region" description="Helical" evidence="8">
    <location>
        <begin position="214"/>
        <end position="233"/>
    </location>
</feature>
<dbReference type="EMBL" id="JAIRBT010000005">
    <property type="protein sequence ID" value="MBZ6065576.1"/>
    <property type="molecule type" value="Genomic_DNA"/>
</dbReference>
<keyword evidence="3" id="KW-0813">Transport</keyword>
<feature type="transmembrane region" description="Helical" evidence="8">
    <location>
        <begin position="70"/>
        <end position="89"/>
    </location>
</feature>
<reference evidence="10 11" key="1">
    <citation type="submission" date="2021-09" db="EMBL/GenBank/DDBJ databases">
        <title>Aeromonas schubertii isolated from Asian sea bass.</title>
        <authorList>
            <person name="Pinpimai K."/>
        </authorList>
    </citation>
    <scope>NUCLEOTIDE SEQUENCE [LARGE SCALE GENOMIC DNA]</scope>
    <source>
        <strain evidence="10 11">CHULA2021a</strain>
    </source>
</reference>
<dbReference type="SUPFAM" id="SSF103481">
    <property type="entry name" value="Multidrug resistance efflux transporter EmrE"/>
    <property type="match status" value="2"/>
</dbReference>
<feature type="domain" description="EamA" evidence="9">
    <location>
        <begin position="159"/>
        <end position="282"/>
    </location>
</feature>
<feature type="transmembrane region" description="Helical" evidence="8">
    <location>
        <begin position="240"/>
        <end position="259"/>
    </location>
</feature>
<keyword evidence="11" id="KW-1185">Reference proteome</keyword>
<gene>
    <name evidence="10" type="primary">rarD</name>
    <name evidence="10" type="ORF">LA374_05005</name>
</gene>
<evidence type="ECO:0000256" key="7">
    <source>
        <dbReference type="ARBA" id="ARBA00023136"/>
    </source>
</evidence>
<dbReference type="RefSeq" id="WP_224162324.1">
    <property type="nucleotide sequence ID" value="NZ_JAIRBT010000005.1"/>
</dbReference>
<dbReference type="InterPro" id="IPR037185">
    <property type="entry name" value="EmrE-like"/>
</dbReference>
<dbReference type="PANTHER" id="PTHR22911:SF137">
    <property type="entry name" value="SOLUTE CARRIER FAMILY 35 MEMBER G2-RELATED"/>
    <property type="match status" value="1"/>
</dbReference>
<evidence type="ECO:0000256" key="1">
    <source>
        <dbReference type="ARBA" id="ARBA00004651"/>
    </source>
</evidence>
<comment type="caution">
    <text evidence="10">The sequence shown here is derived from an EMBL/GenBank/DDBJ whole genome shotgun (WGS) entry which is preliminary data.</text>
</comment>
<evidence type="ECO:0000256" key="8">
    <source>
        <dbReference type="SAM" id="Phobius"/>
    </source>
</evidence>
<evidence type="ECO:0000313" key="11">
    <source>
        <dbReference type="Proteomes" id="UP000774958"/>
    </source>
</evidence>
<feature type="transmembrane region" description="Helical" evidence="8">
    <location>
        <begin position="148"/>
        <end position="164"/>
    </location>
</feature>
<keyword evidence="6 8" id="KW-1133">Transmembrane helix</keyword>
<evidence type="ECO:0000313" key="10">
    <source>
        <dbReference type="EMBL" id="MBZ6065576.1"/>
    </source>
</evidence>
<keyword evidence="5 8" id="KW-0812">Transmembrane</keyword>
<comment type="subcellular location">
    <subcellularLocation>
        <location evidence="1">Cell membrane</location>
        <topology evidence="1">Multi-pass membrane protein</topology>
    </subcellularLocation>
</comment>
<proteinExistence type="inferred from homology"/>
<dbReference type="NCBIfam" id="TIGR00688">
    <property type="entry name" value="rarD"/>
    <property type="match status" value="1"/>
</dbReference>
<feature type="transmembrane region" description="Helical" evidence="8">
    <location>
        <begin position="271"/>
        <end position="288"/>
    </location>
</feature>
<dbReference type="PANTHER" id="PTHR22911">
    <property type="entry name" value="ACYL-MALONYL CONDENSING ENZYME-RELATED"/>
    <property type="match status" value="1"/>
</dbReference>
<sequence length="298" mass="33465">MPLLLGPGVVALSFVLWGLLPLYYQFLPTINMWELLSHRVIWSVVLLALLMHLAARPVPWATLRAEPRQLLLILCAGPVMSISWCMFTWCLTTGQVLATSLAFFMTPLFNIVLAVLFLKERLTPQKHLAVALALAGLAYMLFQYGELPWFSLIMGGNFAVYGLIKKKIHYPTDQSLYLEALVQLPLALLFVFWLTLSGHPSLFLDGSLGDRLMLMGSAPATLIPVGLFCYGMIRTRLSTVGLLQYIEPSLAFLLAVFWFGEHPDPVKEVGFMFVWAGLLVSLLPLHRLRRRALSRPPQ</sequence>
<evidence type="ECO:0000256" key="3">
    <source>
        <dbReference type="ARBA" id="ARBA00022448"/>
    </source>
</evidence>
<organism evidence="10 11">
    <name type="scientific">Aeromonas schubertii</name>
    <dbReference type="NCBI Taxonomy" id="652"/>
    <lineage>
        <taxon>Bacteria</taxon>
        <taxon>Pseudomonadati</taxon>
        <taxon>Pseudomonadota</taxon>
        <taxon>Gammaproteobacteria</taxon>
        <taxon>Aeromonadales</taxon>
        <taxon>Aeromonadaceae</taxon>
        <taxon>Aeromonas</taxon>
    </lineage>
</organism>
<protein>
    <submittedName>
        <fullName evidence="10">EamA family transporter RarD</fullName>
    </submittedName>
</protein>
<comment type="similarity">
    <text evidence="2">Belongs to the EamA transporter family.</text>
</comment>
<name>A0ABS7V856_9GAMM</name>
<feature type="domain" description="EamA" evidence="9">
    <location>
        <begin position="9"/>
        <end position="141"/>
    </location>
</feature>
<evidence type="ECO:0000256" key="5">
    <source>
        <dbReference type="ARBA" id="ARBA00022692"/>
    </source>
</evidence>
<evidence type="ECO:0000256" key="4">
    <source>
        <dbReference type="ARBA" id="ARBA00022475"/>
    </source>
</evidence>